<gene>
    <name evidence="5" type="ORF">ACHKAR_08200</name>
</gene>
<evidence type="ECO:0000313" key="5">
    <source>
        <dbReference type="EMBL" id="MFH6983414.1"/>
    </source>
</evidence>
<feature type="domain" description="HTH asnC-type" evidence="4">
    <location>
        <begin position="1"/>
        <end position="62"/>
    </location>
</feature>
<dbReference type="SUPFAM" id="SSF46785">
    <property type="entry name" value="Winged helix' DNA-binding domain"/>
    <property type="match status" value="1"/>
</dbReference>
<dbReference type="Pfam" id="PF13412">
    <property type="entry name" value="HTH_24"/>
    <property type="match status" value="1"/>
</dbReference>
<proteinExistence type="predicted"/>
<evidence type="ECO:0000313" key="6">
    <source>
        <dbReference type="Proteomes" id="UP001610063"/>
    </source>
</evidence>
<reference evidence="5 6" key="1">
    <citation type="journal article" date="2013" name="Int. J. Syst. Evol. Microbiol.">
        <title>Marinoscillum luteum sp. nov., isolated from marine sediment.</title>
        <authorList>
            <person name="Cha I.T."/>
            <person name="Park S.J."/>
            <person name="Kim S.J."/>
            <person name="Kim J.G."/>
            <person name="Jung M.Y."/>
            <person name="Shin K.S."/>
            <person name="Kwon K.K."/>
            <person name="Yang S.H."/>
            <person name="Seo Y.S."/>
            <person name="Rhee S.K."/>
        </authorList>
    </citation>
    <scope>NUCLEOTIDE SEQUENCE [LARGE SCALE GENOMIC DNA]</scope>
    <source>
        <strain evidence="5 6">KCTC 23939</strain>
    </source>
</reference>
<evidence type="ECO:0000259" key="4">
    <source>
        <dbReference type="PROSITE" id="PS50956"/>
    </source>
</evidence>
<dbReference type="Gene3D" id="1.10.10.10">
    <property type="entry name" value="Winged helix-like DNA-binding domain superfamily/Winged helix DNA-binding domain"/>
    <property type="match status" value="1"/>
</dbReference>
<dbReference type="InterPro" id="IPR019885">
    <property type="entry name" value="Tscrpt_reg_HTH_AsnC-type_CS"/>
</dbReference>
<dbReference type="CDD" id="cd00090">
    <property type="entry name" value="HTH_ARSR"/>
    <property type="match status" value="1"/>
</dbReference>
<dbReference type="PROSITE" id="PS00519">
    <property type="entry name" value="HTH_ASNC_1"/>
    <property type="match status" value="1"/>
</dbReference>
<dbReference type="SMART" id="SM00344">
    <property type="entry name" value="HTH_ASNC"/>
    <property type="match status" value="1"/>
</dbReference>
<accession>A0ABW7N7E4</accession>
<keyword evidence="3" id="KW-0804">Transcription</keyword>
<dbReference type="Proteomes" id="UP001610063">
    <property type="component" value="Unassembled WGS sequence"/>
</dbReference>
<evidence type="ECO:0000256" key="3">
    <source>
        <dbReference type="ARBA" id="ARBA00023163"/>
    </source>
</evidence>
<dbReference type="PRINTS" id="PR00033">
    <property type="entry name" value="HTHASNC"/>
</dbReference>
<evidence type="ECO:0000256" key="1">
    <source>
        <dbReference type="ARBA" id="ARBA00023015"/>
    </source>
</evidence>
<organism evidence="5 6">
    <name type="scientific">Marinoscillum luteum</name>
    <dbReference type="NCBI Taxonomy" id="861051"/>
    <lineage>
        <taxon>Bacteria</taxon>
        <taxon>Pseudomonadati</taxon>
        <taxon>Bacteroidota</taxon>
        <taxon>Cytophagia</taxon>
        <taxon>Cytophagales</taxon>
        <taxon>Reichenbachiellaceae</taxon>
        <taxon>Marinoscillum</taxon>
    </lineage>
</organism>
<protein>
    <submittedName>
        <fullName evidence="5">Lrp/AsnC family transcriptional regulator</fullName>
    </submittedName>
</protein>
<dbReference type="Pfam" id="PF01037">
    <property type="entry name" value="AsnC_trans_reg"/>
    <property type="match status" value="1"/>
</dbReference>
<dbReference type="SUPFAM" id="SSF54909">
    <property type="entry name" value="Dimeric alpha+beta barrel"/>
    <property type="match status" value="1"/>
</dbReference>
<comment type="caution">
    <text evidence="5">The sequence shown here is derived from an EMBL/GenBank/DDBJ whole genome shotgun (WGS) entry which is preliminary data.</text>
</comment>
<dbReference type="InterPro" id="IPR036390">
    <property type="entry name" value="WH_DNA-bd_sf"/>
</dbReference>
<dbReference type="InterPro" id="IPR019888">
    <property type="entry name" value="Tscrpt_reg_AsnC-like"/>
</dbReference>
<dbReference type="InterPro" id="IPR011008">
    <property type="entry name" value="Dimeric_a/b-barrel"/>
</dbReference>
<keyword evidence="6" id="KW-1185">Reference proteome</keyword>
<dbReference type="PROSITE" id="PS50956">
    <property type="entry name" value="HTH_ASNC_2"/>
    <property type="match status" value="1"/>
</dbReference>
<sequence>MDTTDFKILDLLQQDGRLTHKQIAAELNLTITPVYERVKRLERDGYIKHYVAILDPDKLNKSLVAFTSISLKEHSKTYIKKFELEITKIAAVVECYHIAGQFDYLLKIVIEDMKAYQAVVIDQLASMENIANVNSSFVMTEVQKSTAIPLVLS</sequence>
<dbReference type="InterPro" id="IPR036388">
    <property type="entry name" value="WH-like_DNA-bd_sf"/>
</dbReference>
<dbReference type="PANTHER" id="PTHR30154">
    <property type="entry name" value="LEUCINE-RESPONSIVE REGULATORY PROTEIN"/>
    <property type="match status" value="1"/>
</dbReference>
<evidence type="ECO:0000256" key="2">
    <source>
        <dbReference type="ARBA" id="ARBA00023125"/>
    </source>
</evidence>
<dbReference type="InterPro" id="IPR011991">
    <property type="entry name" value="ArsR-like_HTH"/>
</dbReference>
<keyword evidence="2" id="KW-0238">DNA-binding</keyword>
<dbReference type="PANTHER" id="PTHR30154:SF34">
    <property type="entry name" value="TRANSCRIPTIONAL REGULATOR AZLB"/>
    <property type="match status" value="1"/>
</dbReference>
<dbReference type="InterPro" id="IPR019887">
    <property type="entry name" value="Tscrpt_reg_AsnC/Lrp_C"/>
</dbReference>
<name>A0ABW7N7E4_9BACT</name>
<keyword evidence="1" id="KW-0805">Transcription regulation</keyword>
<dbReference type="EMBL" id="JBIPKE010000015">
    <property type="protein sequence ID" value="MFH6983414.1"/>
    <property type="molecule type" value="Genomic_DNA"/>
</dbReference>
<dbReference type="RefSeq" id="WP_395416982.1">
    <property type="nucleotide sequence ID" value="NZ_JBIPKE010000015.1"/>
</dbReference>
<dbReference type="InterPro" id="IPR000485">
    <property type="entry name" value="AsnC-type_HTH_dom"/>
</dbReference>
<dbReference type="Gene3D" id="3.30.70.920">
    <property type="match status" value="1"/>
</dbReference>